<dbReference type="InterPro" id="IPR010723">
    <property type="entry name" value="HemN_C"/>
</dbReference>
<evidence type="ECO:0000256" key="4">
    <source>
        <dbReference type="ARBA" id="ARBA00011245"/>
    </source>
</evidence>
<evidence type="ECO:0000256" key="15">
    <source>
        <dbReference type="PIRNR" id="PIRNR000167"/>
    </source>
</evidence>
<evidence type="ECO:0000259" key="18">
    <source>
        <dbReference type="PROSITE" id="PS51918"/>
    </source>
</evidence>
<feature type="binding site" evidence="16">
    <location>
        <position position="193"/>
    </location>
    <ligand>
        <name>S-adenosyl-L-methionine</name>
        <dbReference type="ChEBI" id="CHEBI:59789"/>
        <label>2</label>
    </ligand>
</feature>
<keyword evidence="11 15" id="KW-0411">Iron-sulfur</keyword>
<dbReference type="FunFam" id="3.80.30.20:FF:000012">
    <property type="entry name" value="Coproporphyrinogen-III oxidase"/>
    <property type="match status" value="1"/>
</dbReference>
<dbReference type="eggNOG" id="COG0635">
    <property type="taxonomic scope" value="Bacteria"/>
</dbReference>
<comment type="catalytic activity">
    <reaction evidence="14 15">
        <text>coproporphyrinogen III + 2 S-adenosyl-L-methionine = protoporphyrinogen IX + 2 5'-deoxyadenosine + 2 L-methionine + 2 CO2</text>
        <dbReference type="Rhea" id="RHEA:15425"/>
        <dbReference type="ChEBI" id="CHEBI:16526"/>
        <dbReference type="ChEBI" id="CHEBI:17319"/>
        <dbReference type="ChEBI" id="CHEBI:57307"/>
        <dbReference type="ChEBI" id="CHEBI:57309"/>
        <dbReference type="ChEBI" id="CHEBI:57844"/>
        <dbReference type="ChEBI" id="CHEBI:59789"/>
        <dbReference type="EC" id="1.3.98.3"/>
    </reaction>
</comment>
<feature type="binding site" evidence="17">
    <location>
        <position position="87"/>
    </location>
    <ligand>
        <name>[4Fe-4S] cluster</name>
        <dbReference type="ChEBI" id="CHEBI:49883"/>
        <note>4Fe-4S-S-AdoMet</note>
    </ligand>
</feature>
<dbReference type="GO" id="GO:0051539">
    <property type="term" value="F:4 iron, 4 sulfur cluster binding"/>
    <property type="evidence" value="ECO:0007669"/>
    <property type="project" value="UniProtKB-KW"/>
</dbReference>
<dbReference type="InterPro" id="IPR006638">
    <property type="entry name" value="Elp3/MiaA/NifB-like_rSAM"/>
</dbReference>
<dbReference type="CDD" id="cd01335">
    <property type="entry name" value="Radical_SAM"/>
    <property type="match status" value="1"/>
</dbReference>
<comment type="cofactor">
    <cofactor evidence="15 17">
        <name>[4Fe-4S] cluster</name>
        <dbReference type="ChEBI" id="CHEBI:49883"/>
    </cofactor>
    <text evidence="15 17">Binds 1 [4Fe-4S] cluster. The cluster is coordinated with 3 cysteines and an exchangeable S-adenosyl-L-methionine.</text>
</comment>
<protein>
    <recommendedName>
        <fullName evidence="15">Coproporphyrinogen-III oxidase</fullName>
        <ecNumber evidence="15">1.3.98.3</ecNumber>
    </recommendedName>
</protein>
<dbReference type="SFLD" id="SFLDG01065">
    <property type="entry name" value="anaerobic_coproporphyrinogen-I"/>
    <property type="match status" value="1"/>
</dbReference>
<evidence type="ECO:0000256" key="16">
    <source>
        <dbReference type="PIRSR" id="PIRSR000167-1"/>
    </source>
</evidence>
<dbReference type="EMBL" id="CP000453">
    <property type="protein sequence ID" value="ABI56721.1"/>
    <property type="molecule type" value="Genomic_DNA"/>
</dbReference>
<organism evidence="19 20">
    <name type="scientific">Alkalilimnicola ehrlichii (strain ATCC BAA-1101 / DSM 17681 / MLHE-1)</name>
    <dbReference type="NCBI Taxonomy" id="187272"/>
    <lineage>
        <taxon>Bacteria</taxon>
        <taxon>Pseudomonadati</taxon>
        <taxon>Pseudomonadota</taxon>
        <taxon>Gammaproteobacteria</taxon>
        <taxon>Chromatiales</taxon>
        <taxon>Ectothiorhodospiraceae</taxon>
        <taxon>Alkalilimnicola</taxon>
    </lineage>
</organism>
<dbReference type="Gene3D" id="1.10.10.920">
    <property type="match status" value="1"/>
</dbReference>
<keyword evidence="20" id="KW-1185">Reference proteome</keyword>
<evidence type="ECO:0000256" key="3">
    <source>
        <dbReference type="ARBA" id="ARBA00005493"/>
    </source>
</evidence>
<evidence type="ECO:0000256" key="14">
    <source>
        <dbReference type="ARBA" id="ARBA00048321"/>
    </source>
</evidence>
<dbReference type="HOGENOM" id="CLU_027579_3_0_6"/>
<feature type="binding site" evidence="16">
    <location>
        <position position="205"/>
    </location>
    <ligand>
        <name>S-adenosyl-L-methionine</name>
        <dbReference type="ChEBI" id="CHEBI:59789"/>
        <label>2</label>
    </ligand>
</feature>
<evidence type="ECO:0000256" key="11">
    <source>
        <dbReference type="ARBA" id="ARBA00023014"/>
    </source>
</evidence>
<evidence type="ECO:0000256" key="12">
    <source>
        <dbReference type="ARBA" id="ARBA00023244"/>
    </source>
</evidence>
<dbReference type="InterPro" id="IPR004558">
    <property type="entry name" value="Coprogen_oxidase_HemN"/>
</dbReference>
<dbReference type="InterPro" id="IPR023404">
    <property type="entry name" value="rSAM_horseshoe"/>
</dbReference>
<dbReference type="PROSITE" id="PS51918">
    <property type="entry name" value="RADICAL_SAM"/>
    <property type="match status" value="1"/>
</dbReference>
<sequence length="478" mass="54844">MPVPHIPNLGIVRFVMDQTLQFDPAILAKYDVSGPRYTSYPTAPQFHEGFDDKAYAEVAALSNEDPIPRPLSLYVHVPFCDTVCFYCACNKIITGNYSRAGTYLDYLEKEVALQSQLFDADRRVEQLHFGGGTPTYLSDEDLIRVMDMLSRYFTLERGPQREFSIEIDPRAVRETTIELLAKLGFNRMSVGVQDFDPAVQKAVNRIQPYETTARVIAKARSCGFRSTNLDLIYGLPLQSVETYSRTLDQTLELRPERLAVYNYAHLPHLFKVQRQIREEQLPGPDEKLAILELTIRRLTEAGYVYIGMDHFALPEDELAQAQRAGTLHRNFQGYSTRAECDLVGLGVTSIGKVGESYSQNLRDMEAYYARLDEGRLPVFRGVELSADDQLRRDVITEIMCHSRVDFREMEERYQIHFRDYFRDALERLQGMESDGLVRIESDRLQVLPRGRLLLRHVAMAFDAYLNADNGKTRYSKVI</sequence>
<comment type="pathway">
    <text evidence="2 15">Porphyrin-containing compound metabolism; protoporphyrin-IX biosynthesis; protoporphyrinogen-IX from coproporphyrinogen-III (AdoMet route): step 1/1.</text>
</comment>
<dbReference type="NCBIfam" id="TIGR00538">
    <property type="entry name" value="hemN"/>
    <property type="match status" value="1"/>
</dbReference>
<dbReference type="EC" id="1.3.98.3" evidence="15"/>
<keyword evidence="9 15" id="KW-0560">Oxidoreductase</keyword>
<dbReference type="GO" id="GO:0051989">
    <property type="term" value="F:coproporphyrinogen dehydrogenase activity"/>
    <property type="evidence" value="ECO:0007669"/>
    <property type="project" value="UniProtKB-EC"/>
</dbReference>
<feature type="binding site" evidence="17">
    <location>
        <position position="80"/>
    </location>
    <ligand>
        <name>[4Fe-4S] cluster</name>
        <dbReference type="ChEBI" id="CHEBI:49883"/>
        <note>4Fe-4S-S-AdoMet</note>
    </ligand>
</feature>
<dbReference type="InterPro" id="IPR034505">
    <property type="entry name" value="Coproporphyrinogen-III_oxidase"/>
</dbReference>
<proteinExistence type="inferred from homology"/>
<comment type="similarity">
    <text evidence="3 15">Belongs to the anaerobic coproporphyrinogen-III oxidase family.</text>
</comment>
<keyword evidence="5 15" id="KW-0004">4Fe-4S</keyword>
<dbReference type="SMART" id="SM00729">
    <property type="entry name" value="Elp3"/>
    <property type="match status" value="1"/>
</dbReference>
<dbReference type="PIRSF" id="PIRSF000167">
    <property type="entry name" value="HemN"/>
    <property type="match status" value="1"/>
</dbReference>
<gene>
    <name evidence="19" type="ordered locus">Mlg_1372</name>
</gene>
<feature type="binding site" evidence="16">
    <location>
        <begin position="86"/>
        <end position="88"/>
    </location>
    <ligand>
        <name>S-adenosyl-L-methionine</name>
        <dbReference type="ChEBI" id="CHEBI:59789"/>
        <label>2</label>
    </ligand>
</feature>
<evidence type="ECO:0000256" key="8">
    <source>
        <dbReference type="ARBA" id="ARBA00022723"/>
    </source>
</evidence>
<dbReference type="Pfam" id="PF04055">
    <property type="entry name" value="Radical_SAM"/>
    <property type="match status" value="1"/>
</dbReference>
<feature type="binding site" evidence="16">
    <location>
        <begin position="132"/>
        <end position="133"/>
    </location>
    <ligand>
        <name>S-adenosyl-L-methionine</name>
        <dbReference type="ChEBI" id="CHEBI:59789"/>
        <label>2</label>
    </ligand>
</feature>
<name>Q0A8W6_ALKEH</name>
<dbReference type="KEGG" id="aeh:Mlg_1372"/>
<evidence type="ECO:0000256" key="6">
    <source>
        <dbReference type="ARBA" id="ARBA00022490"/>
    </source>
</evidence>
<comment type="subcellular location">
    <subcellularLocation>
        <location evidence="1 15">Cytoplasm</location>
    </subcellularLocation>
</comment>
<keyword evidence="10 15" id="KW-0408">Iron</keyword>
<keyword evidence="12 15" id="KW-0627">Porphyrin biosynthesis</keyword>
<evidence type="ECO:0000256" key="17">
    <source>
        <dbReference type="PIRSR" id="PIRSR000167-2"/>
    </source>
</evidence>
<dbReference type="InterPro" id="IPR007197">
    <property type="entry name" value="rSAM"/>
</dbReference>
<feature type="binding site" evidence="17">
    <location>
        <position position="84"/>
    </location>
    <ligand>
        <name>[4Fe-4S] cluster</name>
        <dbReference type="ChEBI" id="CHEBI:49883"/>
        <note>4Fe-4S-S-AdoMet</note>
    </ligand>
</feature>
<dbReference type="Gene3D" id="3.80.30.20">
    <property type="entry name" value="tm_1862 like domain"/>
    <property type="match status" value="1"/>
</dbReference>
<dbReference type="UniPathway" id="UPA00251">
    <property type="reaction ID" value="UER00323"/>
</dbReference>
<accession>Q0A8W6</accession>
<evidence type="ECO:0000256" key="9">
    <source>
        <dbReference type="ARBA" id="ARBA00023002"/>
    </source>
</evidence>
<evidence type="ECO:0000256" key="10">
    <source>
        <dbReference type="ARBA" id="ARBA00023004"/>
    </source>
</evidence>
<keyword evidence="8 15" id="KW-0479">Metal-binding</keyword>
<dbReference type="GO" id="GO:0004109">
    <property type="term" value="F:coproporphyrinogen oxidase activity"/>
    <property type="evidence" value="ECO:0007669"/>
    <property type="project" value="InterPro"/>
</dbReference>
<evidence type="ECO:0000256" key="13">
    <source>
        <dbReference type="ARBA" id="ARBA00024295"/>
    </source>
</evidence>
<dbReference type="SFLD" id="SFLDS00029">
    <property type="entry name" value="Radical_SAM"/>
    <property type="match status" value="1"/>
</dbReference>
<reference evidence="20" key="1">
    <citation type="submission" date="2006-08" db="EMBL/GenBank/DDBJ databases">
        <title>Complete sequence of Alkalilimnicola ehrilichei MLHE-1.</title>
        <authorList>
            <person name="Copeland A."/>
            <person name="Lucas S."/>
            <person name="Lapidus A."/>
            <person name="Barry K."/>
            <person name="Detter J.C."/>
            <person name="Glavina del Rio T."/>
            <person name="Hammon N."/>
            <person name="Israni S."/>
            <person name="Dalin E."/>
            <person name="Tice H."/>
            <person name="Pitluck S."/>
            <person name="Sims D."/>
            <person name="Brettin T."/>
            <person name="Bruce D."/>
            <person name="Han C."/>
            <person name="Tapia R."/>
            <person name="Gilna P."/>
            <person name="Schmutz J."/>
            <person name="Larimer F."/>
            <person name="Land M."/>
            <person name="Hauser L."/>
            <person name="Kyrpides N."/>
            <person name="Mikhailova N."/>
            <person name="Oremland R.S."/>
            <person name="Hoeft S.E."/>
            <person name="Switzer-Blum J."/>
            <person name="Kulp T."/>
            <person name="King G."/>
            <person name="Tabita R."/>
            <person name="Witte B."/>
            <person name="Santini J.M."/>
            <person name="Basu P."/>
            <person name="Hollibaugh J.T."/>
            <person name="Xie G."/>
            <person name="Stolz J.F."/>
            <person name="Richardson P."/>
        </authorList>
    </citation>
    <scope>NUCLEOTIDE SEQUENCE [LARGE SCALE GENOMIC DNA]</scope>
    <source>
        <strain evidence="20">ATCC BAA-1101 / DSM 17681 / MLHE-1</strain>
    </source>
</reference>
<feature type="binding site" evidence="16">
    <location>
        <position position="131"/>
    </location>
    <ligand>
        <name>S-adenosyl-L-methionine</name>
        <dbReference type="ChEBI" id="CHEBI:59789"/>
        <label>1</label>
    </ligand>
</feature>
<dbReference type="Proteomes" id="UP000001962">
    <property type="component" value="Chromosome"/>
</dbReference>
<dbReference type="Pfam" id="PF06969">
    <property type="entry name" value="HemN_C"/>
    <property type="match status" value="1"/>
</dbReference>
<keyword evidence="6 15" id="KW-0963">Cytoplasm</keyword>
<dbReference type="GO" id="GO:0006782">
    <property type="term" value="P:protoporphyrinogen IX biosynthetic process"/>
    <property type="evidence" value="ECO:0007669"/>
    <property type="project" value="UniProtKB-UniPathway"/>
</dbReference>
<evidence type="ECO:0000256" key="5">
    <source>
        <dbReference type="ARBA" id="ARBA00022485"/>
    </source>
</evidence>
<feature type="binding site" evidence="16">
    <location>
        <position position="350"/>
    </location>
    <ligand>
        <name>S-adenosyl-L-methionine</name>
        <dbReference type="ChEBI" id="CHEBI:59789"/>
        <label>1</label>
    </ligand>
</feature>
<dbReference type="SUPFAM" id="SSF102114">
    <property type="entry name" value="Radical SAM enzymes"/>
    <property type="match status" value="1"/>
</dbReference>
<dbReference type="PANTHER" id="PTHR13932:SF6">
    <property type="entry name" value="OXYGEN-INDEPENDENT COPROPORPHYRINOGEN III OXIDASE"/>
    <property type="match status" value="1"/>
</dbReference>
<feature type="binding site" evidence="16">
    <location>
        <position position="166"/>
    </location>
    <ligand>
        <name>S-adenosyl-L-methionine</name>
        <dbReference type="ChEBI" id="CHEBI:59789"/>
        <label>1</label>
    </ligand>
</feature>
<evidence type="ECO:0000313" key="20">
    <source>
        <dbReference type="Proteomes" id="UP000001962"/>
    </source>
</evidence>
<feature type="binding site" evidence="16">
    <location>
        <position position="74"/>
    </location>
    <ligand>
        <name>S-adenosyl-L-methionine</name>
        <dbReference type="ChEBI" id="CHEBI:59789"/>
        <label>1</label>
    </ligand>
</feature>
<dbReference type="PANTHER" id="PTHR13932">
    <property type="entry name" value="COPROPORPHYRINIGEN III OXIDASE"/>
    <property type="match status" value="1"/>
</dbReference>
<evidence type="ECO:0000313" key="19">
    <source>
        <dbReference type="EMBL" id="ABI56721.1"/>
    </source>
</evidence>
<feature type="domain" description="Radical SAM core" evidence="18">
    <location>
        <begin position="65"/>
        <end position="309"/>
    </location>
</feature>
<comment type="function">
    <text evidence="13">Involved in the heme biosynthesis. Catalyzes the anaerobic oxidative decarboxylation of propionate groups of rings A and B of coproporphyrinogen III to yield the vinyl groups in protoporphyrinogen IX.</text>
</comment>
<feature type="binding site" evidence="16">
    <location>
        <position position="264"/>
    </location>
    <ligand>
        <name>S-adenosyl-L-methionine</name>
        <dbReference type="ChEBI" id="CHEBI:59789"/>
        <label>2</label>
    </ligand>
</feature>
<evidence type="ECO:0000256" key="7">
    <source>
        <dbReference type="ARBA" id="ARBA00022691"/>
    </source>
</evidence>
<dbReference type="GO" id="GO:0005737">
    <property type="term" value="C:cytoplasm"/>
    <property type="evidence" value="ECO:0007669"/>
    <property type="project" value="UniProtKB-SubCell"/>
</dbReference>
<keyword evidence="7 15" id="KW-0949">S-adenosyl-L-methionine</keyword>
<dbReference type="AlphaFoldDB" id="Q0A8W6"/>
<feature type="binding site" evidence="16">
    <location>
        <position position="230"/>
    </location>
    <ligand>
        <name>S-adenosyl-L-methionine</name>
        <dbReference type="ChEBI" id="CHEBI:59789"/>
        <label>2</label>
    </ligand>
</feature>
<dbReference type="GO" id="GO:0046872">
    <property type="term" value="F:metal ion binding"/>
    <property type="evidence" value="ECO:0007669"/>
    <property type="project" value="UniProtKB-KW"/>
</dbReference>
<dbReference type="InterPro" id="IPR058240">
    <property type="entry name" value="rSAM_sf"/>
</dbReference>
<evidence type="ECO:0000256" key="2">
    <source>
        <dbReference type="ARBA" id="ARBA00004785"/>
    </source>
</evidence>
<evidence type="ECO:0000256" key="1">
    <source>
        <dbReference type="ARBA" id="ARBA00004496"/>
    </source>
</evidence>
<dbReference type="FunFam" id="1.10.10.920:FF:000001">
    <property type="entry name" value="Coproporphyrinogen-III oxidase"/>
    <property type="match status" value="1"/>
</dbReference>
<comment type="subunit">
    <text evidence="4">Monomer.</text>
</comment>